<sequence>MFFIQHSYPKRKRRKTRRGKRQRKGCAAKNAELTANIQPEVKSIVNLSHRTLTETEKDVLRKGLGYIPSNADNLFNVEVDLFKFIRALKLRVHFNASGAKGGSGRIEIQSNKDLEMIKRKLGLKSSFVPSYTPKCIEMFEFMVKQDLTKLMDNSTKKFNNGNMSKEEQRALMDLKS</sequence>
<gene>
    <name evidence="2" type="ORF">XENTR_v90027966mg</name>
</gene>
<dbReference type="EMBL" id="KV460571">
    <property type="protein sequence ID" value="OCA16715.1"/>
    <property type="molecule type" value="Genomic_DNA"/>
</dbReference>
<feature type="region of interest" description="Disordered" evidence="1">
    <location>
        <begin position="1"/>
        <end position="27"/>
    </location>
</feature>
<organism evidence="2">
    <name type="scientific">Xenopus tropicalis</name>
    <name type="common">Western clawed frog</name>
    <name type="synonym">Silurana tropicalis</name>
    <dbReference type="NCBI Taxonomy" id="8364"/>
    <lineage>
        <taxon>Eukaryota</taxon>
        <taxon>Metazoa</taxon>
        <taxon>Chordata</taxon>
        <taxon>Craniata</taxon>
        <taxon>Vertebrata</taxon>
        <taxon>Euteleostomi</taxon>
        <taxon>Amphibia</taxon>
        <taxon>Batrachia</taxon>
        <taxon>Anura</taxon>
        <taxon>Pipoidea</taxon>
        <taxon>Pipidae</taxon>
        <taxon>Xenopodinae</taxon>
        <taxon>Xenopus</taxon>
        <taxon>Silurana</taxon>
    </lineage>
</organism>
<dbReference type="AlphaFoldDB" id="A0A1B8Y1B2"/>
<reference evidence="2" key="1">
    <citation type="submission" date="2009-11" db="EMBL/GenBank/DDBJ databases">
        <authorList>
            <consortium name="US DOE Joint Genome Institute (JGI-PGF)"/>
            <person name="Ottilar R."/>
            <person name="Schmutz J."/>
            <person name="Salamov A."/>
            <person name="Cheng J.F."/>
            <person name="Lucas S."/>
            <person name="Pitluck S."/>
            <person name="Gundlach H."/>
            <person name="Guo Y."/>
            <person name="Haberer G."/>
            <person name="Nasrallah J."/>
            <person name="Mayer K.F.X."/>
            <person name="van de Peer Y."/>
            <person name="Weigel D."/>
            <person name="Grigoriev I.V."/>
        </authorList>
    </citation>
    <scope>NUCLEOTIDE SEQUENCE</scope>
    <source>
        <strain evidence="2">Nigerian</strain>
    </source>
</reference>
<name>A0A1B8Y1B2_XENTR</name>
<proteinExistence type="predicted"/>
<reference evidence="2" key="2">
    <citation type="journal article" date="2010" name="Science">
        <title>The genome of the Western clawed frog Xenopus tropicalis.</title>
        <authorList>
            <person name="Hellsten U."/>
            <person name="Harland R.M."/>
            <person name="Gilchrist M.J."/>
            <person name="Hendrix D."/>
            <person name="Jurka J."/>
            <person name="Kapitonov V."/>
            <person name="Ovcharenko I."/>
            <person name="Putnam N.H."/>
            <person name="Shu S."/>
            <person name="Taher L."/>
            <person name="Blitz I.L."/>
            <person name="Blumberg B."/>
            <person name="Dichmann D.S."/>
            <person name="Dubchak I."/>
            <person name="Amaya E."/>
            <person name="Detter J.C."/>
            <person name="Fletcher R."/>
            <person name="Gerhard D.S."/>
            <person name="Goodstein D."/>
            <person name="Graves T."/>
            <person name="Grigoriev I.V."/>
            <person name="Grimwood J."/>
            <person name="Kawashima T."/>
            <person name="Lindquist E."/>
            <person name="Lucas S.M."/>
            <person name="Mead P.E."/>
            <person name="Mitros T."/>
            <person name="Ogino H."/>
            <person name="Ohta Y."/>
            <person name="Poliakov A.V."/>
            <person name="Pollet N."/>
            <person name="Robert J."/>
            <person name="Salamov A."/>
            <person name="Sater A.K."/>
            <person name="Schmutz J."/>
            <person name="Terry A."/>
            <person name="Vize P.D."/>
            <person name="Warren W.C."/>
            <person name="Wells D."/>
            <person name="Wills A."/>
            <person name="Wilson R.K."/>
            <person name="Zimmerman L.B."/>
            <person name="Zorn A.M."/>
            <person name="Grainger R."/>
            <person name="Grammer T."/>
            <person name="Khokha M.K."/>
            <person name="Richardson P.M."/>
            <person name="Rokhsar D.S."/>
        </authorList>
    </citation>
    <scope>NUCLEOTIDE SEQUENCE [LARGE SCALE GENOMIC DNA]</scope>
    <source>
        <strain evidence="2">Nigerian</strain>
    </source>
</reference>
<feature type="compositionally biased region" description="Polar residues" evidence="1">
    <location>
        <begin position="154"/>
        <end position="163"/>
    </location>
</feature>
<feature type="compositionally biased region" description="Basic residues" evidence="1">
    <location>
        <begin position="8"/>
        <end position="26"/>
    </location>
</feature>
<evidence type="ECO:0000313" key="2">
    <source>
        <dbReference type="EMBL" id="OCA16715.1"/>
    </source>
</evidence>
<feature type="region of interest" description="Disordered" evidence="1">
    <location>
        <begin position="154"/>
        <end position="176"/>
    </location>
</feature>
<accession>A0A1B8Y1B2</accession>
<protein>
    <submittedName>
        <fullName evidence="2">Uncharacterized protein</fullName>
    </submittedName>
</protein>
<feature type="compositionally biased region" description="Basic and acidic residues" evidence="1">
    <location>
        <begin position="164"/>
        <end position="176"/>
    </location>
</feature>
<evidence type="ECO:0000256" key="1">
    <source>
        <dbReference type="SAM" id="MobiDB-lite"/>
    </source>
</evidence>
<reference evidence="2" key="3">
    <citation type="submission" date="2016-05" db="EMBL/GenBank/DDBJ databases">
        <title>WGS assembly of Xenopus tropicalis.</title>
        <authorList>
            <person name="Sessions A."/>
            <person name="Jenkins J."/>
            <person name="Mitros T."/>
            <person name="Lyons J.T."/>
            <person name="Dichmann D.S."/>
            <person name="Robert J."/>
            <person name="Harland R.M."/>
            <person name="Rokhsar D.S."/>
        </authorList>
    </citation>
    <scope>NUCLEOTIDE SEQUENCE</scope>
    <source>
        <strain evidence="2">Nigerian</strain>
    </source>
</reference>